<dbReference type="SUPFAM" id="SSF47413">
    <property type="entry name" value="lambda repressor-like DNA-binding domains"/>
    <property type="match status" value="1"/>
</dbReference>
<evidence type="ECO:0000259" key="4">
    <source>
        <dbReference type="PROSITE" id="PS50932"/>
    </source>
</evidence>
<feature type="domain" description="HTH lacI-type" evidence="4">
    <location>
        <begin position="2"/>
        <end position="56"/>
    </location>
</feature>
<reference evidence="5 6" key="1">
    <citation type="submission" date="2019-06" db="EMBL/GenBank/DDBJ databases">
        <title>Sequencing the genomes of 1000 actinobacteria strains.</title>
        <authorList>
            <person name="Klenk H.-P."/>
        </authorList>
    </citation>
    <scope>NUCLEOTIDE SEQUENCE [LARGE SCALE GENOMIC DNA]</scope>
    <source>
        <strain evidence="5 6">DSM 18607</strain>
    </source>
</reference>
<dbReference type="OrthoDB" id="3510266at2"/>
<dbReference type="PROSITE" id="PS50932">
    <property type="entry name" value="HTH_LACI_2"/>
    <property type="match status" value="1"/>
</dbReference>
<keyword evidence="1" id="KW-0805">Transcription regulation</keyword>
<dbReference type="CDD" id="cd06267">
    <property type="entry name" value="PBP1_LacI_sugar_binding-like"/>
    <property type="match status" value="1"/>
</dbReference>
<dbReference type="PROSITE" id="PS00356">
    <property type="entry name" value="HTH_LACI_1"/>
    <property type="match status" value="1"/>
</dbReference>
<evidence type="ECO:0000256" key="1">
    <source>
        <dbReference type="ARBA" id="ARBA00023015"/>
    </source>
</evidence>
<dbReference type="InterPro" id="IPR000843">
    <property type="entry name" value="HTH_LacI"/>
</dbReference>
<dbReference type="GO" id="GO:0000976">
    <property type="term" value="F:transcription cis-regulatory region binding"/>
    <property type="evidence" value="ECO:0007669"/>
    <property type="project" value="TreeGrafter"/>
</dbReference>
<sequence>MASILDVAQASGVSVATVSRALRGLDRVSESTRAKVLAAARELNYVASPTAASLASGRTRIIGVVTPFSDRWYFSTLISGVEKSIRDHAHHVLLLDLEESASGRRSVSHDLVGKRVDGVLVLNMVLDPQEEQVLHDLGLPVVTVGRSYDAWSSVGIDESGTVDAAARHVVGLGHRDIAYVGDVAEDAAYGEVPGQRFGAFRTVLEEAGIPVRREWVRTSDWTSYDAARDARELLSREERPTAVVAGSDEMALGVLAAAVELGLSVPGDLSITGVDDIPMAQTFGLTTVRQDVRAVAERAGDLLMASLGTGRSRPDEPPVPERILLPTELVVRRSTGAPA</sequence>
<protein>
    <submittedName>
        <fullName evidence="5">LacI family transcriptional regulator</fullName>
    </submittedName>
</protein>
<name>A0A542DWF1_9MICO</name>
<dbReference type="GO" id="GO:0003700">
    <property type="term" value="F:DNA-binding transcription factor activity"/>
    <property type="evidence" value="ECO:0007669"/>
    <property type="project" value="TreeGrafter"/>
</dbReference>
<organism evidence="5 6">
    <name type="scientific">Lapillicoccus jejuensis</name>
    <dbReference type="NCBI Taxonomy" id="402171"/>
    <lineage>
        <taxon>Bacteria</taxon>
        <taxon>Bacillati</taxon>
        <taxon>Actinomycetota</taxon>
        <taxon>Actinomycetes</taxon>
        <taxon>Micrococcales</taxon>
        <taxon>Intrasporangiaceae</taxon>
        <taxon>Lapillicoccus</taxon>
    </lineage>
</organism>
<dbReference type="PANTHER" id="PTHR30146:SF138">
    <property type="entry name" value="TRANSCRIPTIONAL REGULATORY PROTEIN"/>
    <property type="match status" value="1"/>
</dbReference>
<dbReference type="AlphaFoldDB" id="A0A542DWF1"/>
<dbReference type="Gene3D" id="3.40.50.2300">
    <property type="match status" value="2"/>
</dbReference>
<accession>A0A542DWF1</accession>
<dbReference type="PANTHER" id="PTHR30146">
    <property type="entry name" value="LACI-RELATED TRANSCRIPTIONAL REPRESSOR"/>
    <property type="match status" value="1"/>
</dbReference>
<dbReference type="SUPFAM" id="SSF53822">
    <property type="entry name" value="Periplasmic binding protein-like I"/>
    <property type="match status" value="1"/>
</dbReference>
<comment type="caution">
    <text evidence="5">The sequence shown here is derived from an EMBL/GenBank/DDBJ whole genome shotgun (WGS) entry which is preliminary data.</text>
</comment>
<dbReference type="Pfam" id="PF00356">
    <property type="entry name" value="LacI"/>
    <property type="match status" value="1"/>
</dbReference>
<dbReference type="InterPro" id="IPR046335">
    <property type="entry name" value="LacI/GalR-like_sensor"/>
</dbReference>
<dbReference type="Pfam" id="PF13377">
    <property type="entry name" value="Peripla_BP_3"/>
    <property type="match status" value="1"/>
</dbReference>
<dbReference type="CDD" id="cd01392">
    <property type="entry name" value="HTH_LacI"/>
    <property type="match status" value="1"/>
</dbReference>
<dbReference type="Gene3D" id="1.10.260.40">
    <property type="entry name" value="lambda repressor-like DNA-binding domains"/>
    <property type="match status" value="1"/>
</dbReference>
<gene>
    <name evidence="5" type="ORF">FB458_0480</name>
</gene>
<keyword evidence="6" id="KW-1185">Reference proteome</keyword>
<dbReference type="InterPro" id="IPR010982">
    <property type="entry name" value="Lambda_DNA-bd_dom_sf"/>
</dbReference>
<dbReference type="InterPro" id="IPR028082">
    <property type="entry name" value="Peripla_BP_I"/>
</dbReference>
<evidence type="ECO:0000256" key="3">
    <source>
        <dbReference type="ARBA" id="ARBA00023163"/>
    </source>
</evidence>
<keyword evidence="2" id="KW-0238">DNA-binding</keyword>
<evidence type="ECO:0000313" key="5">
    <source>
        <dbReference type="EMBL" id="TQJ07418.1"/>
    </source>
</evidence>
<dbReference type="SMART" id="SM00354">
    <property type="entry name" value="HTH_LACI"/>
    <property type="match status" value="1"/>
</dbReference>
<proteinExistence type="predicted"/>
<evidence type="ECO:0000256" key="2">
    <source>
        <dbReference type="ARBA" id="ARBA00023125"/>
    </source>
</evidence>
<keyword evidence="3" id="KW-0804">Transcription</keyword>
<dbReference type="EMBL" id="VFMN01000001">
    <property type="protein sequence ID" value="TQJ07418.1"/>
    <property type="molecule type" value="Genomic_DNA"/>
</dbReference>
<dbReference type="Proteomes" id="UP000317893">
    <property type="component" value="Unassembled WGS sequence"/>
</dbReference>
<evidence type="ECO:0000313" key="6">
    <source>
        <dbReference type="Proteomes" id="UP000317893"/>
    </source>
</evidence>
<dbReference type="RefSeq" id="WP_141846431.1">
    <property type="nucleotide sequence ID" value="NZ_BAAAPR010000006.1"/>
</dbReference>